<reference evidence="2" key="2">
    <citation type="submission" date="2021-04" db="EMBL/GenBank/DDBJ databases">
        <authorList>
            <person name="Gilroy R."/>
        </authorList>
    </citation>
    <scope>NUCLEOTIDE SEQUENCE</scope>
    <source>
        <strain evidence="2">CHK169-11906</strain>
    </source>
</reference>
<reference evidence="2" key="1">
    <citation type="journal article" date="2021" name="PeerJ">
        <title>Extensive microbial diversity within the chicken gut microbiome revealed by metagenomics and culture.</title>
        <authorList>
            <person name="Gilroy R."/>
            <person name="Ravi A."/>
            <person name="Getino M."/>
            <person name="Pursley I."/>
            <person name="Horton D.L."/>
            <person name="Alikhan N.F."/>
            <person name="Baker D."/>
            <person name="Gharbi K."/>
            <person name="Hall N."/>
            <person name="Watson M."/>
            <person name="Adriaenssens E.M."/>
            <person name="Foster-Nyarko E."/>
            <person name="Jarju S."/>
            <person name="Secka A."/>
            <person name="Antonio M."/>
            <person name="Oren A."/>
            <person name="Chaudhuri R.R."/>
            <person name="La Ragione R."/>
            <person name="Hildebrand F."/>
            <person name="Pallen M.J."/>
        </authorList>
    </citation>
    <scope>NUCLEOTIDE SEQUENCE</scope>
    <source>
        <strain evidence="2">CHK169-11906</strain>
    </source>
</reference>
<dbReference type="Proteomes" id="UP000824259">
    <property type="component" value="Unassembled WGS sequence"/>
</dbReference>
<comment type="caution">
    <text evidence="2">The sequence shown here is derived from an EMBL/GenBank/DDBJ whole genome shotgun (WGS) entry which is preliminary data.</text>
</comment>
<evidence type="ECO:0000256" key="1">
    <source>
        <dbReference type="SAM" id="SignalP"/>
    </source>
</evidence>
<organism evidence="2 3">
    <name type="scientific">Candidatus Alistipes avicola</name>
    <dbReference type="NCBI Taxonomy" id="2838432"/>
    <lineage>
        <taxon>Bacteria</taxon>
        <taxon>Pseudomonadati</taxon>
        <taxon>Bacteroidota</taxon>
        <taxon>Bacteroidia</taxon>
        <taxon>Bacteroidales</taxon>
        <taxon>Rikenellaceae</taxon>
        <taxon>Alistipes</taxon>
    </lineage>
</organism>
<proteinExistence type="predicted"/>
<gene>
    <name evidence="2" type="ORF">H9779_07535</name>
</gene>
<evidence type="ECO:0000313" key="2">
    <source>
        <dbReference type="EMBL" id="HJA99430.1"/>
    </source>
</evidence>
<protein>
    <submittedName>
        <fullName evidence="2">DUF2059 domain-containing protein</fullName>
    </submittedName>
</protein>
<dbReference type="EMBL" id="DWYR01000025">
    <property type="protein sequence ID" value="HJA99430.1"/>
    <property type="molecule type" value="Genomic_DNA"/>
</dbReference>
<keyword evidence="1" id="KW-0732">Signal</keyword>
<sequence>MKRLFPILLMLFCFFQVKAEEPATAEYRAAFQTHIMNFPDTTSGLSQVIDEAIVYTGQTVTPEQAADIKKTSMEKLLDLMVPIYAQHITLEELKVANADPQNFYSTPEGAILQEKEDNMLPELEKVLLPWSEWIVQYIFEVSSKNK</sequence>
<feature type="signal peptide" evidence="1">
    <location>
        <begin position="1"/>
        <end position="19"/>
    </location>
</feature>
<evidence type="ECO:0000313" key="3">
    <source>
        <dbReference type="Proteomes" id="UP000824259"/>
    </source>
</evidence>
<dbReference type="AlphaFoldDB" id="A0A9D2L518"/>
<accession>A0A9D2L518</accession>
<name>A0A9D2L518_9BACT</name>
<feature type="chain" id="PRO_5038614324" evidence="1">
    <location>
        <begin position="20"/>
        <end position="146"/>
    </location>
</feature>